<name>A0A2K8ZA84_9BACT</name>
<dbReference type="RefSeq" id="WP_100993295.1">
    <property type="nucleotide sequence ID" value="NZ_CP025096.1"/>
</dbReference>
<dbReference type="KEGG" id="spir:CWM47_35905"/>
<reference evidence="1 2" key="1">
    <citation type="submission" date="2017-11" db="EMBL/GenBank/DDBJ databases">
        <title>Taxonomic description and genome sequences of Spirosoma HA7 sp. nov., isolated from pollen microhabitat of Corylus avellana.</title>
        <authorList>
            <person name="Ambika Manirajan B."/>
            <person name="Suarez C."/>
            <person name="Ratering S."/>
            <person name="Geissler-Plaum R."/>
            <person name="Cardinale M."/>
            <person name="Sylvia S."/>
        </authorList>
    </citation>
    <scope>NUCLEOTIDE SEQUENCE [LARGE SCALE GENOMIC DNA]</scope>
    <source>
        <strain evidence="1 2">HA7</strain>
    </source>
</reference>
<organism evidence="1 2">
    <name type="scientific">Spirosoma pollinicola</name>
    <dbReference type="NCBI Taxonomy" id="2057025"/>
    <lineage>
        <taxon>Bacteria</taxon>
        <taxon>Pseudomonadati</taxon>
        <taxon>Bacteroidota</taxon>
        <taxon>Cytophagia</taxon>
        <taxon>Cytophagales</taxon>
        <taxon>Cytophagaceae</taxon>
        <taxon>Spirosoma</taxon>
    </lineage>
</organism>
<dbReference type="Proteomes" id="UP000232883">
    <property type="component" value="Chromosome"/>
</dbReference>
<proteinExistence type="predicted"/>
<keyword evidence="2" id="KW-1185">Reference proteome</keyword>
<evidence type="ECO:0000313" key="1">
    <source>
        <dbReference type="EMBL" id="AUD06760.1"/>
    </source>
</evidence>
<gene>
    <name evidence="1" type="ORF">CWM47_35905</name>
</gene>
<dbReference type="EMBL" id="CP025096">
    <property type="protein sequence ID" value="AUD06760.1"/>
    <property type="molecule type" value="Genomic_DNA"/>
</dbReference>
<protein>
    <submittedName>
        <fullName evidence="1">Uncharacterized protein</fullName>
    </submittedName>
</protein>
<evidence type="ECO:0000313" key="2">
    <source>
        <dbReference type="Proteomes" id="UP000232883"/>
    </source>
</evidence>
<dbReference type="AlphaFoldDB" id="A0A2K8ZA84"/>
<accession>A0A2K8ZA84</accession>
<sequence>MVTLLFKAQLVDGQGIVSAEVARILFGVDSVDQKEALFRELCQQKYPHLRIAEPILITPAKSD</sequence>